<dbReference type="AlphaFoldDB" id="A0A8J2JTR5"/>
<evidence type="ECO:0000313" key="4">
    <source>
        <dbReference type="Proteomes" id="UP000708208"/>
    </source>
</evidence>
<feature type="compositionally biased region" description="Basic and acidic residues" evidence="2">
    <location>
        <begin position="132"/>
        <end position="145"/>
    </location>
</feature>
<evidence type="ECO:0000256" key="1">
    <source>
        <dbReference type="SAM" id="Coils"/>
    </source>
</evidence>
<comment type="caution">
    <text evidence="3">The sequence shown here is derived from an EMBL/GenBank/DDBJ whole genome shotgun (WGS) entry which is preliminary data.</text>
</comment>
<accession>A0A8J2JTR5</accession>
<proteinExistence type="predicted"/>
<feature type="compositionally biased region" description="Basic residues" evidence="2">
    <location>
        <begin position="250"/>
        <end position="266"/>
    </location>
</feature>
<feature type="region of interest" description="Disordered" evidence="2">
    <location>
        <begin position="126"/>
        <end position="145"/>
    </location>
</feature>
<evidence type="ECO:0000256" key="2">
    <source>
        <dbReference type="SAM" id="MobiDB-lite"/>
    </source>
</evidence>
<sequence length="266" mass="29620">MGNSDSAAQIRSHEDTLADLNKQKQDKRTVNAILSKAFGYGSPSSSLDSAVNRHSIIIERSPLSDYADQWPANTVKLMNKFAGLPHLHCLNPAPWQLPRQRLDSCTYQSETGGGVKIIEATATDFQSKRKHEPGMKERQVDGRGNVEFHPSGKTCKWFFDMCNREYLHDTSLQRHFHECHVPVTQKGVLKLRTVSEQSTLFSCLIVKCAYTSPHFAERRGHLIAVHACIPKARTGTGLEMSEGAVGNTRNKLRRKSAGTPKGHSRG</sequence>
<feature type="coiled-coil region" evidence="1">
    <location>
        <begin position="3"/>
        <end position="30"/>
    </location>
</feature>
<dbReference type="Proteomes" id="UP000708208">
    <property type="component" value="Unassembled WGS sequence"/>
</dbReference>
<reference evidence="3" key="1">
    <citation type="submission" date="2021-06" db="EMBL/GenBank/DDBJ databases">
        <authorList>
            <person name="Hodson N. C."/>
            <person name="Mongue J. A."/>
            <person name="Jaron S. K."/>
        </authorList>
    </citation>
    <scope>NUCLEOTIDE SEQUENCE</scope>
</reference>
<gene>
    <name evidence="3" type="ORF">AFUS01_LOCUS10753</name>
</gene>
<evidence type="ECO:0000313" key="3">
    <source>
        <dbReference type="EMBL" id="CAG7721544.1"/>
    </source>
</evidence>
<keyword evidence="1" id="KW-0175">Coiled coil</keyword>
<organism evidence="3 4">
    <name type="scientific">Allacma fusca</name>
    <dbReference type="NCBI Taxonomy" id="39272"/>
    <lineage>
        <taxon>Eukaryota</taxon>
        <taxon>Metazoa</taxon>
        <taxon>Ecdysozoa</taxon>
        <taxon>Arthropoda</taxon>
        <taxon>Hexapoda</taxon>
        <taxon>Collembola</taxon>
        <taxon>Symphypleona</taxon>
        <taxon>Sminthuridae</taxon>
        <taxon>Allacma</taxon>
    </lineage>
</organism>
<dbReference type="EMBL" id="CAJVCH010080373">
    <property type="protein sequence ID" value="CAG7721544.1"/>
    <property type="molecule type" value="Genomic_DNA"/>
</dbReference>
<protein>
    <submittedName>
        <fullName evidence="3">Uncharacterized protein</fullName>
    </submittedName>
</protein>
<name>A0A8J2JTR5_9HEXA</name>
<keyword evidence="4" id="KW-1185">Reference proteome</keyword>
<feature type="region of interest" description="Disordered" evidence="2">
    <location>
        <begin position="239"/>
        <end position="266"/>
    </location>
</feature>